<protein>
    <submittedName>
        <fullName evidence="1">Transposase</fullName>
    </submittedName>
</protein>
<reference evidence="1 2" key="1">
    <citation type="journal article" date="2009" name="Appl. Environ. Microbiol.">
        <title>Community genomic and proteomic analyses of chemoautotrophic iron-oxidizing "Leptospirillum rubarum" (Group II) and "Leptospirillum ferrodiazotrophum" (Group III) bacteria in acid mine drainage biofilms.</title>
        <authorList>
            <person name="Goltsman D.S."/>
            <person name="Denef V.J."/>
            <person name="Singer S.W."/>
            <person name="VerBerkmoes N.C."/>
            <person name="Lefsrud M."/>
            <person name="Mueller R.S."/>
            <person name="Dick G.J."/>
            <person name="Sun C.L."/>
            <person name="Wheeler K.E."/>
            <person name="Zemla A."/>
            <person name="Baker B.J."/>
            <person name="Hauser L."/>
            <person name="Land M."/>
            <person name="Shah M.B."/>
            <person name="Thelen M.P."/>
            <person name="Hettich R.L."/>
            <person name="Banfield J.F."/>
        </authorList>
    </citation>
    <scope>NUCLEOTIDE SEQUENCE [LARGE SCALE GENOMIC DNA]</scope>
</reference>
<dbReference type="InterPro" id="IPR009057">
    <property type="entry name" value="Homeodomain-like_sf"/>
</dbReference>
<evidence type="ECO:0000313" key="2">
    <source>
        <dbReference type="Proteomes" id="UP000009374"/>
    </source>
</evidence>
<dbReference type="EMBL" id="GG693854">
    <property type="protein sequence ID" value="EES53773.1"/>
    <property type="molecule type" value="Genomic_DNA"/>
</dbReference>
<proteinExistence type="predicted"/>
<dbReference type="GO" id="GO:0006313">
    <property type="term" value="P:DNA transposition"/>
    <property type="evidence" value="ECO:0007669"/>
    <property type="project" value="InterPro"/>
</dbReference>
<dbReference type="InterPro" id="IPR036388">
    <property type="entry name" value="WH-like_DNA-bd_sf"/>
</dbReference>
<dbReference type="GO" id="GO:0004803">
    <property type="term" value="F:transposase activity"/>
    <property type="evidence" value="ECO:0007669"/>
    <property type="project" value="InterPro"/>
</dbReference>
<dbReference type="SUPFAM" id="SSF46689">
    <property type="entry name" value="Homeodomain-like"/>
    <property type="match status" value="1"/>
</dbReference>
<organism evidence="1 2">
    <name type="scientific">Leptospirillum ferrodiazotrophum</name>
    <dbReference type="NCBI Taxonomy" id="412449"/>
    <lineage>
        <taxon>Bacteria</taxon>
        <taxon>Pseudomonadati</taxon>
        <taxon>Nitrospirota</taxon>
        <taxon>Nitrospiria</taxon>
        <taxon>Nitrospirales</taxon>
        <taxon>Nitrospiraceae</taxon>
        <taxon>Leptospirillum</taxon>
    </lineage>
</organism>
<accession>C6HUD4</accession>
<sequence length="96" mass="11196">MRTDRKHYSPEFKSKVVLELLREEKTLSQLASEHGIHHSLLVRWRSQALEGLSGVFSDQKIHEIKAAHEREVTTLYQEIGQLTTQLNWLKKKSGMK</sequence>
<name>C6HUD4_9BACT</name>
<keyword evidence="2" id="KW-1185">Reference proteome</keyword>
<dbReference type="AlphaFoldDB" id="C6HUD4"/>
<dbReference type="Proteomes" id="UP000009374">
    <property type="component" value="Unassembled WGS sequence"/>
</dbReference>
<dbReference type="Gene3D" id="1.10.10.10">
    <property type="entry name" value="Winged helix-like DNA-binding domain superfamily/Winged helix DNA-binding domain"/>
    <property type="match status" value="1"/>
</dbReference>
<evidence type="ECO:0000313" key="1">
    <source>
        <dbReference type="EMBL" id="EES53773.1"/>
    </source>
</evidence>
<gene>
    <name evidence="1" type="ORF">UBAL3_49470005</name>
</gene>
<dbReference type="GO" id="GO:0003677">
    <property type="term" value="F:DNA binding"/>
    <property type="evidence" value="ECO:0007669"/>
    <property type="project" value="InterPro"/>
</dbReference>
<dbReference type="Pfam" id="PF01527">
    <property type="entry name" value="HTH_Tnp_1"/>
    <property type="match status" value="1"/>
</dbReference>
<dbReference type="InterPro" id="IPR002514">
    <property type="entry name" value="Transposase_8"/>
</dbReference>